<evidence type="ECO:0000256" key="2">
    <source>
        <dbReference type="ARBA" id="ARBA00023157"/>
    </source>
</evidence>
<feature type="domain" description="Ig-like" evidence="6">
    <location>
        <begin position="180"/>
        <end position="260"/>
    </location>
</feature>
<evidence type="ECO:0000256" key="3">
    <source>
        <dbReference type="ARBA" id="ARBA00023180"/>
    </source>
</evidence>
<evidence type="ECO:0000313" key="8">
    <source>
        <dbReference type="Proteomes" id="UP000283509"/>
    </source>
</evidence>
<dbReference type="OrthoDB" id="6138780at2759"/>
<evidence type="ECO:0000256" key="1">
    <source>
        <dbReference type="ARBA" id="ARBA00022729"/>
    </source>
</evidence>
<evidence type="ECO:0000256" key="4">
    <source>
        <dbReference type="ARBA" id="ARBA00023319"/>
    </source>
</evidence>
<keyword evidence="4" id="KW-0393">Immunoglobulin domain</keyword>
<feature type="domain" description="Ig-like" evidence="6">
    <location>
        <begin position="40"/>
        <end position="157"/>
    </location>
</feature>
<keyword evidence="1" id="KW-0732">Signal</keyword>
<name>A0A3R7M2Q9_PENVA</name>
<keyword evidence="3" id="KW-0325">Glycoprotein</keyword>
<gene>
    <name evidence="7" type="ORF">C7M84_016366</name>
</gene>
<sequence length="271" mass="30201">MIIISSLSLPLPRVNSHHLSSLSLSLSPTRNKSSSSSLSPSPTKSVSEESELLWGHQCSPRLAWLHPQQDARLQCEIFGPSGTVLTWYKDQMESVEESTNSVSWKDKTLRSTPSGVSKVRVKSTVYIDCASTEDIGEYSLKVQTPDHQVFTRNFTLTFADESANPGPTCGIGKDLVTYLPRIYQYAPQALAYSGHDITLPCRQQGRDSAVTWYLRNSPLPRNSSKYLVLSNGDLVVRRVTVQDRGMYKCRAASTLVHGLSDQIRTFLYPML</sequence>
<keyword evidence="2" id="KW-1015">Disulfide bond</keyword>
<dbReference type="InterPro" id="IPR013783">
    <property type="entry name" value="Ig-like_fold"/>
</dbReference>
<evidence type="ECO:0000256" key="5">
    <source>
        <dbReference type="SAM" id="MobiDB-lite"/>
    </source>
</evidence>
<dbReference type="SMART" id="SM00408">
    <property type="entry name" value="IGc2"/>
    <property type="match status" value="2"/>
</dbReference>
<dbReference type="CDD" id="cd00096">
    <property type="entry name" value="Ig"/>
    <property type="match status" value="1"/>
</dbReference>
<dbReference type="InterPro" id="IPR003598">
    <property type="entry name" value="Ig_sub2"/>
</dbReference>
<evidence type="ECO:0000313" key="7">
    <source>
        <dbReference type="EMBL" id="ROT65663.1"/>
    </source>
</evidence>
<dbReference type="InterPro" id="IPR052598">
    <property type="entry name" value="IgSF_CEA-related"/>
</dbReference>
<protein>
    <recommendedName>
        <fullName evidence="6">Ig-like domain-containing protein</fullName>
    </recommendedName>
</protein>
<organism evidence="7 8">
    <name type="scientific">Penaeus vannamei</name>
    <name type="common">Whiteleg shrimp</name>
    <name type="synonym">Litopenaeus vannamei</name>
    <dbReference type="NCBI Taxonomy" id="6689"/>
    <lineage>
        <taxon>Eukaryota</taxon>
        <taxon>Metazoa</taxon>
        <taxon>Ecdysozoa</taxon>
        <taxon>Arthropoda</taxon>
        <taxon>Crustacea</taxon>
        <taxon>Multicrustacea</taxon>
        <taxon>Malacostraca</taxon>
        <taxon>Eumalacostraca</taxon>
        <taxon>Eucarida</taxon>
        <taxon>Decapoda</taxon>
        <taxon>Dendrobranchiata</taxon>
        <taxon>Penaeoidea</taxon>
        <taxon>Penaeidae</taxon>
        <taxon>Penaeus</taxon>
    </lineage>
</organism>
<comment type="caution">
    <text evidence="7">The sequence shown here is derived from an EMBL/GenBank/DDBJ whole genome shotgun (WGS) entry which is preliminary data.</text>
</comment>
<dbReference type="InterPro" id="IPR036179">
    <property type="entry name" value="Ig-like_dom_sf"/>
</dbReference>
<dbReference type="InterPro" id="IPR003599">
    <property type="entry name" value="Ig_sub"/>
</dbReference>
<reference evidence="7 8" key="1">
    <citation type="submission" date="2018-04" db="EMBL/GenBank/DDBJ databases">
        <authorList>
            <person name="Zhang X."/>
            <person name="Yuan J."/>
            <person name="Li F."/>
            <person name="Xiang J."/>
        </authorList>
    </citation>
    <scope>NUCLEOTIDE SEQUENCE [LARGE SCALE GENOMIC DNA]</scope>
    <source>
        <tissue evidence="7">Muscle</tissue>
    </source>
</reference>
<feature type="region of interest" description="Disordered" evidence="5">
    <location>
        <begin position="24"/>
        <end position="44"/>
    </location>
</feature>
<reference evidence="7 8" key="2">
    <citation type="submission" date="2019-01" db="EMBL/GenBank/DDBJ databases">
        <title>The decoding of complex shrimp genome reveals the adaptation for benthos swimmer, frequently molting mechanism and breeding impact on genome.</title>
        <authorList>
            <person name="Sun Y."/>
            <person name="Gao Y."/>
            <person name="Yu Y."/>
        </authorList>
    </citation>
    <scope>NUCLEOTIDE SEQUENCE [LARGE SCALE GENOMIC DNA]</scope>
    <source>
        <tissue evidence="7">Muscle</tissue>
    </source>
</reference>
<evidence type="ECO:0000259" key="6">
    <source>
        <dbReference type="PROSITE" id="PS50835"/>
    </source>
</evidence>
<accession>A0A3R7M2Q9</accession>
<dbReference type="Gene3D" id="2.60.40.10">
    <property type="entry name" value="Immunoglobulins"/>
    <property type="match status" value="2"/>
</dbReference>
<dbReference type="SUPFAM" id="SSF48726">
    <property type="entry name" value="Immunoglobulin"/>
    <property type="match status" value="2"/>
</dbReference>
<dbReference type="PROSITE" id="PS50835">
    <property type="entry name" value="IG_LIKE"/>
    <property type="match status" value="2"/>
</dbReference>
<dbReference type="PANTHER" id="PTHR44337">
    <property type="entry name" value="CARCINOEMBRYONIC ANTIGEN-RELATED CELL ADHESION MOLECULE 8"/>
    <property type="match status" value="1"/>
</dbReference>
<dbReference type="EMBL" id="QCYY01003060">
    <property type="protein sequence ID" value="ROT65663.1"/>
    <property type="molecule type" value="Genomic_DNA"/>
</dbReference>
<dbReference type="SMART" id="SM00409">
    <property type="entry name" value="IG"/>
    <property type="match status" value="2"/>
</dbReference>
<dbReference type="Pfam" id="PF13927">
    <property type="entry name" value="Ig_3"/>
    <property type="match status" value="1"/>
</dbReference>
<dbReference type="Proteomes" id="UP000283509">
    <property type="component" value="Unassembled WGS sequence"/>
</dbReference>
<dbReference type="PANTHER" id="PTHR44337:SF13">
    <property type="entry name" value="IMMUNOGLOBULIN SUPERFAMILY MEMBER 23"/>
    <property type="match status" value="1"/>
</dbReference>
<keyword evidence="8" id="KW-1185">Reference proteome</keyword>
<dbReference type="InterPro" id="IPR007110">
    <property type="entry name" value="Ig-like_dom"/>
</dbReference>
<proteinExistence type="predicted"/>
<dbReference type="AlphaFoldDB" id="A0A3R7M2Q9"/>